<organism evidence="1 2">
    <name type="scientific">Gilliamella apis</name>
    <dbReference type="NCBI Taxonomy" id="1970738"/>
    <lineage>
        <taxon>Bacteria</taxon>
        <taxon>Pseudomonadati</taxon>
        <taxon>Pseudomonadota</taxon>
        <taxon>Gammaproteobacteria</taxon>
        <taxon>Orbales</taxon>
        <taxon>Orbaceae</taxon>
        <taxon>Gilliamella</taxon>
    </lineage>
</organism>
<evidence type="ECO:0000313" key="1">
    <source>
        <dbReference type="EMBL" id="PXY92159.1"/>
    </source>
</evidence>
<accession>A0A2V4DX67</accession>
<dbReference type="EMBL" id="QGLO01000004">
    <property type="protein sequence ID" value="PXY92159.1"/>
    <property type="molecule type" value="Genomic_DNA"/>
</dbReference>
<name>A0A2V4DX67_9GAMM</name>
<sequence>MLSYNSSFCLILVIFIN</sequence>
<gene>
    <name evidence="1" type="ORF">DKK78_04540</name>
</gene>
<dbReference type="AlphaFoldDB" id="A0A2V4DX67"/>
<comment type="caution">
    <text evidence="1">The sequence shown here is derived from an EMBL/GenBank/DDBJ whole genome shotgun (WGS) entry which is preliminary data.</text>
</comment>
<dbReference type="Proteomes" id="UP000247673">
    <property type="component" value="Unassembled WGS sequence"/>
</dbReference>
<keyword evidence="2" id="KW-1185">Reference proteome</keyword>
<evidence type="ECO:0000313" key="2">
    <source>
        <dbReference type="Proteomes" id="UP000247673"/>
    </source>
</evidence>
<proteinExistence type="predicted"/>
<reference evidence="1 2" key="1">
    <citation type="submission" date="2018-05" db="EMBL/GenBank/DDBJ databases">
        <title>Reference genomes for bee gut microbiota database.</title>
        <authorList>
            <person name="Ellegaard K.M."/>
        </authorList>
    </citation>
    <scope>NUCLEOTIDE SEQUENCE [LARGE SCALE GENOMIC DNA]</scope>
    <source>
        <strain evidence="1 2">ESL0172</strain>
    </source>
</reference>
<protein>
    <submittedName>
        <fullName evidence="1">Sporulation protein YjcZ</fullName>
    </submittedName>
</protein>